<protein>
    <submittedName>
        <fullName evidence="1">DUF1289 domain-containing protein</fullName>
    </submittedName>
</protein>
<reference evidence="2" key="1">
    <citation type="submission" date="2018-08" db="EMBL/GenBank/DDBJ databases">
        <authorList>
            <person name="Kim S.-J."/>
            <person name="Jung G.-Y."/>
        </authorList>
    </citation>
    <scope>NUCLEOTIDE SEQUENCE [LARGE SCALE GENOMIC DNA]</scope>
    <source>
        <strain evidence="2">GY_H</strain>
    </source>
</reference>
<gene>
    <name evidence="1" type="ORF">DXH78_15345</name>
</gene>
<comment type="caution">
    <text evidence="1">The sequence shown here is derived from an EMBL/GenBank/DDBJ whole genome shotgun (WGS) entry which is preliminary data.</text>
</comment>
<dbReference type="EMBL" id="QRGO01000002">
    <property type="protein sequence ID" value="RDV02395.1"/>
    <property type="molecule type" value="Genomic_DNA"/>
</dbReference>
<proteinExistence type="predicted"/>
<accession>A0A371B464</accession>
<dbReference type="Proteomes" id="UP000263993">
    <property type="component" value="Unassembled WGS sequence"/>
</dbReference>
<sequence length="61" mass="6783">METPCVKICTLDVKRRLCLGCGRTMDEIAAWAGMVPAERRRIMNELSERLAAFNASQKLAG</sequence>
<dbReference type="InterPro" id="IPR010710">
    <property type="entry name" value="DUF1289"/>
</dbReference>
<evidence type="ECO:0000313" key="1">
    <source>
        <dbReference type="EMBL" id="RDV02395.1"/>
    </source>
</evidence>
<dbReference type="PANTHER" id="PTHR35175:SF2">
    <property type="entry name" value="DUF1289 DOMAIN-CONTAINING PROTEIN"/>
    <property type="match status" value="1"/>
</dbReference>
<dbReference type="PANTHER" id="PTHR35175">
    <property type="entry name" value="DUF1289 DOMAIN-CONTAINING PROTEIN"/>
    <property type="match status" value="1"/>
</dbReference>
<evidence type="ECO:0000313" key="2">
    <source>
        <dbReference type="Proteomes" id="UP000263993"/>
    </source>
</evidence>
<keyword evidence="2" id="KW-1185">Reference proteome</keyword>
<name>A0A371B464_9BRAD</name>
<dbReference type="AlphaFoldDB" id="A0A371B464"/>
<organism evidence="1 2">
    <name type="scientific">Undibacter mobilis</name>
    <dbReference type="NCBI Taxonomy" id="2292256"/>
    <lineage>
        <taxon>Bacteria</taxon>
        <taxon>Pseudomonadati</taxon>
        <taxon>Pseudomonadota</taxon>
        <taxon>Alphaproteobacteria</taxon>
        <taxon>Hyphomicrobiales</taxon>
        <taxon>Nitrobacteraceae</taxon>
        <taxon>Undibacter</taxon>
    </lineage>
</organism>
<dbReference type="Pfam" id="PF06945">
    <property type="entry name" value="DUF1289"/>
    <property type="match status" value="1"/>
</dbReference>
<dbReference type="OrthoDB" id="9811423at2"/>